<reference evidence="4 5" key="2">
    <citation type="submission" date="2018-03" db="EMBL/GenBank/DDBJ databases">
        <authorList>
            <person name="Keele B.F."/>
        </authorList>
    </citation>
    <scope>NUCLEOTIDE SEQUENCE [LARGE SCALE GENOMIC DNA]</scope>
    <source>
        <strain evidence="4 5">CCALA 016</strain>
    </source>
</reference>
<organism evidence="4 5">
    <name type="scientific">Aphanothece hegewaldii CCALA 016</name>
    <dbReference type="NCBI Taxonomy" id="2107694"/>
    <lineage>
        <taxon>Bacteria</taxon>
        <taxon>Bacillati</taxon>
        <taxon>Cyanobacteriota</taxon>
        <taxon>Cyanophyceae</taxon>
        <taxon>Oscillatoriophycideae</taxon>
        <taxon>Chroococcales</taxon>
        <taxon>Aphanothecaceae</taxon>
        <taxon>Aphanothece</taxon>
    </lineage>
</organism>
<keyword evidence="1" id="KW-1133">Transmembrane helix</keyword>
<comment type="caution">
    <text evidence="4">The sequence shown here is derived from an EMBL/GenBank/DDBJ whole genome shotgun (WGS) entry which is preliminary data.</text>
</comment>
<keyword evidence="4" id="KW-0482">Metalloprotease</keyword>
<protein>
    <submittedName>
        <fullName evidence="4">CPBP family intramembrane metalloprotease domain-containing protein</fullName>
    </submittedName>
</protein>
<dbReference type="GO" id="GO:0004175">
    <property type="term" value="F:endopeptidase activity"/>
    <property type="evidence" value="ECO:0007669"/>
    <property type="project" value="UniProtKB-ARBA"/>
</dbReference>
<evidence type="ECO:0000313" key="5">
    <source>
        <dbReference type="Proteomes" id="UP000239001"/>
    </source>
</evidence>
<name>A0A2T1LZU0_9CHRO</name>
<keyword evidence="2" id="KW-0732">Signal</keyword>
<feature type="transmembrane region" description="Helical" evidence="1">
    <location>
        <begin position="796"/>
        <end position="814"/>
    </location>
</feature>
<dbReference type="GO" id="GO:0008237">
    <property type="term" value="F:metallopeptidase activity"/>
    <property type="evidence" value="ECO:0007669"/>
    <property type="project" value="UniProtKB-KW"/>
</dbReference>
<evidence type="ECO:0000259" key="3">
    <source>
        <dbReference type="Pfam" id="PF02517"/>
    </source>
</evidence>
<evidence type="ECO:0000256" key="2">
    <source>
        <dbReference type="SAM" id="SignalP"/>
    </source>
</evidence>
<keyword evidence="4" id="KW-0645">Protease</keyword>
<feature type="domain" description="CAAX prenyl protease 2/Lysostaphin resistance protein A-like" evidence="3">
    <location>
        <begin position="704"/>
        <end position="806"/>
    </location>
</feature>
<keyword evidence="1" id="KW-0812">Transmembrane</keyword>
<dbReference type="GO" id="GO:0080120">
    <property type="term" value="P:CAAX-box protein maturation"/>
    <property type="evidence" value="ECO:0007669"/>
    <property type="project" value="UniProtKB-ARBA"/>
</dbReference>
<accession>A0A2T1LZU0</accession>
<gene>
    <name evidence="4" type="ORF">C7H19_07735</name>
</gene>
<reference evidence="4 5" key="1">
    <citation type="submission" date="2018-03" db="EMBL/GenBank/DDBJ databases">
        <title>The ancient ancestry and fast evolution of plastids.</title>
        <authorList>
            <person name="Moore K.R."/>
            <person name="Magnabosco C."/>
            <person name="Momper L."/>
            <person name="Gold D.A."/>
            <person name="Bosak T."/>
            <person name="Fournier G.P."/>
        </authorList>
    </citation>
    <scope>NUCLEOTIDE SEQUENCE [LARGE SCALE GENOMIC DNA]</scope>
    <source>
        <strain evidence="4 5">CCALA 016</strain>
    </source>
</reference>
<evidence type="ECO:0000256" key="1">
    <source>
        <dbReference type="SAM" id="Phobius"/>
    </source>
</evidence>
<dbReference type="Pfam" id="PF02517">
    <property type="entry name" value="Rce1-like"/>
    <property type="match status" value="1"/>
</dbReference>
<sequence>MKKTIFRILILLFLAIGVATAAILFTPTKPPVPRVSDYTITSQLAANQPSFYPIKQTLDPNLYRPIDNWVGRLILPKPEEFQQDDWTTLEIYQSPPDQQNLIGKKVKLAQKHSPSLDRYLKLVTTDIKFTEAAQKSQKQGNLLPDRLNGRSNVGPLQALAGARPNDDVIVSFNKAQITTKTDETSLLIEQMPLMVTGRFVGLVKIKGEAPAKSKTDIPTDCPNSLPCPSDLLRVQHYNPKTNQFDGITEIIRIPQQPRISGNRFISTPRELANSSEGKEGWYIYGAQGKDGLFTVQAIRPRSLFQLKPIENVFGLGSGLNYIAHDNWKNTPERRGTAQRVLVDPRSDSPKVALANWKEGDHGLGIHLFGGIGGKNGESIKGGTVTGHFSYFLYKIVRDRFTNELQWDISYDQVYAHNPQGILAGHQSWENYQGNLQRGWLNSRPTSNVIVKSDLLQDYHFGSILVSPLTELQRQLEIMMARYRTGDGTGNASVTPAASCVQDSNQALYITIEVLKNQIATNSAIADWLKNHPDDPETQRFQRLGQLSERLKQVLVPRGVIRPDWQQNAEIIAGVAGRENYTFTDQDTLANALLSWTSMLPRVSHDVISQIFLEQGATLWFMRTNQIGGFMPEILPIAPTNIFGEMPIVSAALRRILASIIFRPKSEDWILTILALCAYAAIAISIGLKSRFLQWQPIKQKPFQLIKTLFFLFLSPALWEELVFRVILLPYPDRLNSFASIFGWAIFSLILFILYHPLNALVFYHAANPTFFNPVFLILTALLGLTCTVVYLLTGSLWTIVIVHWVVVVVWLLYLNGFSKFIRPTTAIARNR</sequence>
<feature type="transmembrane region" description="Helical" evidence="1">
    <location>
        <begin position="740"/>
        <end position="763"/>
    </location>
</feature>
<proteinExistence type="predicted"/>
<feature type="transmembrane region" description="Helical" evidence="1">
    <location>
        <begin position="668"/>
        <end position="687"/>
    </location>
</feature>
<keyword evidence="5" id="KW-1185">Reference proteome</keyword>
<keyword evidence="1" id="KW-0472">Membrane</keyword>
<evidence type="ECO:0000313" key="4">
    <source>
        <dbReference type="EMBL" id="PSF37865.1"/>
    </source>
</evidence>
<feature type="signal peptide" evidence="2">
    <location>
        <begin position="1"/>
        <end position="21"/>
    </location>
</feature>
<dbReference type="InterPro" id="IPR003675">
    <property type="entry name" value="Rce1/LyrA-like_dom"/>
</dbReference>
<keyword evidence="4" id="KW-0378">Hydrolase</keyword>
<dbReference type="OrthoDB" id="5141003at2"/>
<dbReference type="Proteomes" id="UP000239001">
    <property type="component" value="Unassembled WGS sequence"/>
</dbReference>
<dbReference type="RefSeq" id="WP_106456306.1">
    <property type="nucleotide sequence ID" value="NZ_PXOH01000006.1"/>
</dbReference>
<feature type="transmembrane region" description="Helical" evidence="1">
    <location>
        <begin position="770"/>
        <end position="790"/>
    </location>
</feature>
<feature type="transmembrane region" description="Helical" evidence="1">
    <location>
        <begin position="708"/>
        <end position="728"/>
    </location>
</feature>
<dbReference type="AlphaFoldDB" id="A0A2T1LZU0"/>
<feature type="chain" id="PRO_5015690572" evidence="2">
    <location>
        <begin position="22"/>
        <end position="831"/>
    </location>
</feature>
<dbReference type="GO" id="GO:0006508">
    <property type="term" value="P:proteolysis"/>
    <property type="evidence" value="ECO:0007669"/>
    <property type="project" value="UniProtKB-KW"/>
</dbReference>
<dbReference type="EMBL" id="PXOH01000006">
    <property type="protein sequence ID" value="PSF37865.1"/>
    <property type="molecule type" value="Genomic_DNA"/>
</dbReference>